<dbReference type="InterPro" id="IPR000014">
    <property type="entry name" value="PAS"/>
</dbReference>
<dbReference type="InterPro" id="IPR001610">
    <property type="entry name" value="PAC"/>
</dbReference>
<dbReference type="PROSITE" id="PS50046">
    <property type="entry name" value="PHYTOCHROME_2"/>
    <property type="match status" value="1"/>
</dbReference>
<keyword evidence="3" id="KW-0597">Phosphoprotein</keyword>
<feature type="coiled-coil region" evidence="7">
    <location>
        <begin position="638"/>
        <end position="706"/>
    </location>
</feature>
<evidence type="ECO:0000256" key="2">
    <source>
        <dbReference type="ARBA" id="ARBA00012438"/>
    </source>
</evidence>
<dbReference type="SMART" id="SM00091">
    <property type="entry name" value="PAS"/>
    <property type="match status" value="4"/>
</dbReference>
<dbReference type="GO" id="GO:0004673">
    <property type="term" value="F:protein histidine kinase activity"/>
    <property type="evidence" value="ECO:0007669"/>
    <property type="project" value="UniProtKB-EC"/>
</dbReference>
<keyword evidence="6" id="KW-0129">CBS domain</keyword>
<accession>A0A6B3NAB7</accession>
<evidence type="ECO:0000256" key="3">
    <source>
        <dbReference type="ARBA" id="ARBA00022553"/>
    </source>
</evidence>
<comment type="caution">
    <text evidence="12">The sequence shown here is derived from an EMBL/GenBank/DDBJ whole genome shotgun (WGS) entry which is preliminary data.</text>
</comment>
<dbReference type="Pfam" id="PF00571">
    <property type="entry name" value="CBS"/>
    <property type="match status" value="4"/>
</dbReference>
<sequence length="1125" mass="128727">MTSQDPWTPASVPTLRVAMISHPLTVSPDTTLPSAIAQLSQAQTSCVLVVEEQRLIGILTERDLVRLIASEAVMEGITINAVMTRQVTTLTDSDSQDLFRILNLMRQHSIRYLPVVDATGNILGLITPESLREVLNPSDLLKFRRVEEVMTEQVIHASGEASLLQLVQLMAQEAVSCVVICQSSVVNSQLQLKPVGMITEQDIVQFQHLGVDFYQTQAQMVMKTPLLPIKLRDSLWVAHEQMKRHDLRRLVVCGELGELVGLITQTTILQALEPAEIYSVTQLLQQEVQKLKSENQALLQERNLELEKQVEYKTTQVQQISEHERLLNSIALRIRQSLDLEEILNTTVAEVRQLINSERVIIYRFDLDWSGIVSVESVSNDQWSLLGRVIKDACFEQEWLNPYYQGRAKGIEDIYTSEMSPCHLEFLAQYQVRANLVVPILLATPEAGKAGEVEVENRLWGLLIAHQCSNSRQWKASEIDFLEKLATQVAIAIQQATLVEQLRRQLAISEAAQRELQQSQKALQESESTLRSFFDSSPIMLGIIELVDDNILHISDSATTAQFFGLTPEAMRNQLASEMGLPQQHLRLWIERCCEAESTQSPVNFEYLYHTIEGQKWLSAVVSSIPLSSESKRFAYVVEDITERKQAQENLHQAYRELEQGNIDLTEANEELEVALEEIRVSEEELRRQNEELARIQQSLATQRQKYQDLFNFAPDGYLITDTQGIIQEANSAAAYQLNVEQQLLVGKPLISYIFWQEHPTFLNKLNQLNVEALQTSSLEQVQTWQINLQPRDSKRFPAAIRVSVVQEYEQLVGFRWLIRDITERKQAETALRRAKSELEIRVAQRTAQLSRANERLQYQLFKQEQIQTALRESQKRYVTLAEVSPVGIFRTDPQGNCSYVNERWCEIAGLTLEESLTTGWISAIHPDDRERVFNQWNLAVQNSLPFRLEYRFQRPDHRVTWVFGQAVAQRDSQGEVTGFVGTITDITQLKRTEANLLESERRWRTLLEQVRLLVIGLDNNGKVEYANPFFLELTGYTQAEVLGKDWLETFVPPSEQQQVQTLLREIVQQDFPPYYQNSILTKYGEERIIAWNNTLLQNPSGEAIGIMSIGEDITERYAIARMKR</sequence>
<dbReference type="Pfam" id="PF01590">
    <property type="entry name" value="GAF"/>
    <property type="match status" value="1"/>
</dbReference>
<dbReference type="InterPro" id="IPR046342">
    <property type="entry name" value="CBS_dom_sf"/>
</dbReference>
<dbReference type="InterPro" id="IPR000700">
    <property type="entry name" value="PAS-assoc_C"/>
</dbReference>
<comment type="catalytic activity">
    <reaction evidence="1">
        <text>ATP + protein L-histidine = ADP + protein N-phospho-L-histidine.</text>
        <dbReference type="EC" id="2.7.13.3"/>
    </reaction>
</comment>
<dbReference type="CDD" id="cd17774">
    <property type="entry name" value="CBS_two-component_sensor_histidine_kinase_repeat2"/>
    <property type="match status" value="1"/>
</dbReference>
<evidence type="ECO:0000256" key="5">
    <source>
        <dbReference type="ARBA" id="ARBA00022777"/>
    </source>
</evidence>
<dbReference type="PROSITE" id="PS50112">
    <property type="entry name" value="PAS"/>
    <property type="match status" value="3"/>
</dbReference>
<dbReference type="InterPro" id="IPR016132">
    <property type="entry name" value="Phyto_chromo_attachment"/>
</dbReference>
<keyword evidence="7" id="KW-0175">Coiled coil</keyword>
<feature type="domain" description="PAS" evidence="9">
    <location>
        <begin position="1000"/>
        <end position="1071"/>
    </location>
</feature>
<dbReference type="Gene3D" id="3.30.450.20">
    <property type="entry name" value="PAS domain"/>
    <property type="match status" value="4"/>
</dbReference>
<dbReference type="NCBIfam" id="TIGR00229">
    <property type="entry name" value="sensory_box"/>
    <property type="match status" value="4"/>
</dbReference>
<dbReference type="InterPro" id="IPR000644">
    <property type="entry name" value="CBS_dom"/>
</dbReference>
<evidence type="ECO:0000256" key="6">
    <source>
        <dbReference type="PROSITE-ProRule" id="PRU00703"/>
    </source>
</evidence>
<dbReference type="PANTHER" id="PTHR43304">
    <property type="entry name" value="PHYTOCHROME-LIKE PROTEIN CPH1"/>
    <property type="match status" value="1"/>
</dbReference>
<feature type="coiled-coil region" evidence="7">
    <location>
        <begin position="281"/>
        <end position="308"/>
    </location>
</feature>
<evidence type="ECO:0000259" key="9">
    <source>
        <dbReference type="PROSITE" id="PS50112"/>
    </source>
</evidence>
<reference evidence="12" key="1">
    <citation type="submission" date="2019-11" db="EMBL/GenBank/DDBJ databases">
        <title>Genomic insights into an expanded diversity of filamentous marine cyanobacteria reveals the extraordinary biosynthetic potential of Moorea and Okeania.</title>
        <authorList>
            <person name="Ferreira Leao T."/>
            <person name="Wang M."/>
            <person name="Moss N."/>
            <person name="Da Silva R."/>
            <person name="Sanders J."/>
            <person name="Nurk S."/>
            <person name="Gurevich A."/>
            <person name="Humphrey G."/>
            <person name="Reher R."/>
            <person name="Zhu Q."/>
            <person name="Belda-Ferre P."/>
            <person name="Glukhov E."/>
            <person name="Rex R."/>
            <person name="Dorrestein P.C."/>
            <person name="Knight R."/>
            <person name="Pevzner P."/>
            <person name="Gerwick W.H."/>
            <person name="Gerwick L."/>
        </authorList>
    </citation>
    <scope>NUCLEOTIDE SEQUENCE</scope>
    <source>
        <strain evidence="12">SIO1C4</strain>
    </source>
</reference>
<evidence type="ECO:0000256" key="1">
    <source>
        <dbReference type="ARBA" id="ARBA00000085"/>
    </source>
</evidence>
<evidence type="ECO:0000259" key="11">
    <source>
        <dbReference type="PROSITE" id="PS51371"/>
    </source>
</evidence>
<dbReference type="InterPro" id="IPR052162">
    <property type="entry name" value="Sensor_kinase/Photoreceptor"/>
</dbReference>
<dbReference type="Pfam" id="PF00989">
    <property type="entry name" value="PAS"/>
    <property type="match status" value="1"/>
</dbReference>
<dbReference type="SMART" id="SM00065">
    <property type="entry name" value="GAF"/>
    <property type="match status" value="1"/>
</dbReference>
<name>A0A6B3NAB7_9CYAN</name>
<dbReference type="Gene3D" id="3.30.450.40">
    <property type="match status" value="1"/>
</dbReference>
<feature type="domain" description="PAS" evidence="9">
    <location>
        <begin position="874"/>
        <end position="944"/>
    </location>
</feature>
<dbReference type="AlphaFoldDB" id="A0A6B3NAB7"/>
<gene>
    <name evidence="12" type="ORF">F6J89_12665</name>
</gene>
<dbReference type="InterPro" id="IPR029016">
    <property type="entry name" value="GAF-like_dom_sf"/>
</dbReference>
<feature type="domain" description="PAC" evidence="10">
    <location>
        <begin position="947"/>
        <end position="999"/>
    </location>
</feature>
<feature type="non-terminal residue" evidence="12">
    <location>
        <position position="1125"/>
    </location>
</feature>
<organism evidence="12">
    <name type="scientific">Symploca sp. SIO1C4</name>
    <dbReference type="NCBI Taxonomy" id="2607765"/>
    <lineage>
        <taxon>Bacteria</taxon>
        <taxon>Bacillati</taxon>
        <taxon>Cyanobacteriota</taxon>
        <taxon>Cyanophyceae</taxon>
        <taxon>Coleofasciculales</taxon>
        <taxon>Coleofasciculaceae</taxon>
        <taxon>Symploca</taxon>
    </lineage>
</organism>
<dbReference type="EC" id="2.7.13.3" evidence="2"/>
<dbReference type="PROSITE" id="PS51371">
    <property type="entry name" value="CBS"/>
    <property type="match status" value="4"/>
</dbReference>
<keyword evidence="4" id="KW-0808">Transferase</keyword>
<feature type="domain" description="CBS" evidence="11">
    <location>
        <begin position="83"/>
        <end position="143"/>
    </location>
</feature>
<dbReference type="InterPro" id="IPR013767">
    <property type="entry name" value="PAS_fold"/>
</dbReference>
<evidence type="ECO:0000259" key="10">
    <source>
        <dbReference type="PROSITE" id="PS50113"/>
    </source>
</evidence>
<feature type="domain" description="PAC" evidence="10">
    <location>
        <begin position="783"/>
        <end position="834"/>
    </location>
</feature>
<evidence type="ECO:0000313" key="12">
    <source>
        <dbReference type="EMBL" id="NER28453.1"/>
    </source>
</evidence>
<dbReference type="EMBL" id="JAAHFQ010000215">
    <property type="protein sequence ID" value="NER28453.1"/>
    <property type="molecule type" value="Genomic_DNA"/>
</dbReference>
<feature type="domain" description="Phytochrome chromophore attachment site" evidence="8">
    <location>
        <begin position="339"/>
        <end position="488"/>
    </location>
</feature>
<dbReference type="InterPro" id="IPR013655">
    <property type="entry name" value="PAS_fold_3"/>
</dbReference>
<feature type="domain" description="CBS" evidence="11">
    <location>
        <begin position="222"/>
        <end position="279"/>
    </location>
</feature>
<dbReference type="Pfam" id="PF08447">
    <property type="entry name" value="PAS_3"/>
    <property type="match status" value="1"/>
</dbReference>
<evidence type="ECO:0000256" key="4">
    <source>
        <dbReference type="ARBA" id="ARBA00022679"/>
    </source>
</evidence>
<proteinExistence type="predicted"/>
<dbReference type="PANTHER" id="PTHR43304:SF1">
    <property type="entry name" value="PAC DOMAIN-CONTAINING PROTEIN"/>
    <property type="match status" value="1"/>
</dbReference>
<dbReference type="GO" id="GO:0006355">
    <property type="term" value="P:regulation of DNA-templated transcription"/>
    <property type="evidence" value="ECO:0007669"/>
    <property type="project" value="InterPro"/>
</dbReference>
<evidence type="ECO:0000259" key="8">
    <source>
        <dbReference type="PROSITE" id="PS50046"/>
    </source>
</evidence>
<dbReference type="FunFam" id="3.30.450.20:FF:000099">
    <property type="entry name" value="Sensory box sensor histidine kinase"/>
    <property type="match status" value="1"/>
</dbReference>
<dbReference type="InterPro" id="IPR035965">
    <property type="entry name" value="PAS-like_dom_sf"/>
</dbReference>
<dbReference type="PROSITE" id="PS50113">
    <property type="entry name" value="PAC"/>
    <property type="match status" value="2"/>
</dbReference>
<dbReference type="InterPro" id="IPR003018">
    <property type="entry name" value="GAF"/>
</dbReference>
<dbReference type="SUPFAM" id="SSF55781">
    <property type="entry name" value="GAF domain-like"/>
    <property type="match status" value="1"/>
</dbReference>
<dbReference type="SUPFAM" id="SSF54631">
    <property type="entry name" value="CBS-domain pair"/>
    <property type="match status" value="2"/>
</dbReference>
<dbReference type="SUPFAM" id="SSF55785">
    <property type="entry name" value="PYP-like sensor domain (PAS domain)"/>
    <property type="match status" value="4"/>
</dbReference>
<keyword evidence="5" id="KW-0418">Kinase</keyword>
<dbReference type="Pfam" id="PF13426">
    <property type="entry name" value="PAS_9"/>
    <property type="match status" value="1"/>
</dbReference>
<feature type="domain" description="CBS" evidence="11">
    <location>
        <begin position="150"/>
        <end position="213"/>
    </location>
</feature>
<protein>
    <recommendedName>
        <fullName evidence="2">histidine kinase</fullName>
        <ecNumber evidence="2">2.7.13.3</ecNumber>
    </recommendedName>
</protein>
<dbReference type="SMART" id="SM00116">
    <property type="entry name" value="CBS"/>
    <property type="match status" value="4"/>
</dbReference>
<dbReference type="Pfam" id="PF08448">
    <property type="entry name" value="PAS_4"/>
    <property type="match status" value="1"/>
</dbReference>
<dbReference type="SMART" id="SM00086">
    <property type="entry name" value="PAC"/>
    <property type="match status" value="4"/>
</dbReference>
<dbReference type="InterPro" id="IPR013656">
    <property type="entry name" value="PAS_4"/>
</dbReference>
<evidence type="ECO:0000256" key="7">
    <source>
        <dbReference type="SAM" id="Coils"/>
    </source>
</evidence>
<dbReference type="CDD" id="cd00130">
    <property type="entry name" value="PAS"/>
    <property type="match status" value="3"/>
</dbReference>
<feature type="domain" description="PAS" evidence="9">
    <location>
        <begin position="703"/>
        <end position="777"/>
    </location>
</feature>
<feature type="domain" description="CBS" evidence="11">
    <location>
        <begin position="19"/>
        <end position="74"/>
    </location>
</feature>
<feature type="coiled-coil region" evidence="7">
    <location>
        <begin position="499"/>
        <end position="529"/>
    </location>
</feature>
<dbReference type="CDD" id="cd04620">
    <property type="entry name" value="CBS_two-component_sensor_histidine_kinase_repeat1"/>
    <property type="match status" value="1"/>
</dbReference>
<dbReference type="Gene3D" id="3.10.580.10">
    <property type="entry name" value="CBS-domain"/>
    <property type="match status" value="2"/>
</dbReference>